<keyword evidence="1" id="KW-1133">Transmembrane helix</keyword>
<dbReference type="InterPro" id="IPR000674">
    <property type="entry name" value="Ald_Oxase/Xan_DH_a/b"/>
</dbReference>
<name>A3VI54_9RHOB</name>
<dbReference type="Gene3D" id="3.90.1170.50">
    <property type="entry name" value="Aldehyde oxidase/xanthine dehydrogenase, a/b hammerhead"/>
    <property type="match status" value="1"/>
</dbReference>
<keyword evidence="4" id="KW-1185">Reference proteome</keyword>
<keyword evidence="1" id="KW-0472">Membrane</keyword>
<feature type="domain" description="Aldehyde oxidase/xanthine dehydrogenase a/b hammerhead" evidence="2">
    <location>
        <begin position="233"/>
        <end position="311"/>
    </location>
</feature>
<dbReference type="SMART" id="SM01008">
    <property type="entry name" value="Ald_Xan_dh_C"/>
    <property type="match status" value="1"/>
</dbReference>
<evidence type="ECO:0000313" key="4">
    <source>
        <dbReference type="Proteomes" id="UP000002931"/>
    </source>
</evidence>
<keyword evidence="1" id="KW-0812">Transmembrane</keyword>
<dbReference type="Proteomes" id="UP000002931">
    <property type="component" value="Unassembled WGS sequence"/>
</dbReference>
<dbReference type="EMBL" id="AAMT01000010">
    <property type="protein sequence ID" value="EAQ12053.1"/>
    <property type="molecule type" value="Genomic_DNA"/>
</dbReference>
<gene>
    <name evidence="3" type="ORF">RB2654_01085</name>
</gene>
<dbReference type="HOGENOM" id="CLU_013917_0_1_5"/>
<dbReference type="InterPro" id="IPR012368">
    <property type="entry name" value="OxRdtase_Mopterin-bd_su_IorB"/>
</dbReference>
<evidence type="ECO:0000256" key="1">
    <source>
        <dbReference type="SAM" id="Phobius"/>
    </source>
</evidence>
<dbReference type="AlphaFoldDB" id="A3VI54"/>
<evidence type="ECO:0000313" key="3">
    <source>
        <dbReference type="EMBL" id="EAQ12053.1"/>
    </source>
</evidence>
<dbReference type="Gene3D" id="3.30.365.10">
    <property type="entry name" value="Aldehyde oxidase/xanthine dehydrogenase, molybdopterin binding domain"/>
    <property type="match status" value="4"/>
</dbReference>
<organism evidence="3 4">
    <name type="scientific">Maritimibacter alkaliphilus HTCC2654</name>
    <dbReference type="NCBI Taxonomy" id="314271"/>
    <lineage>
        <taxon>Bacteria</taxon>
        <taxon>Pseudomonadati</taxon>
        <taxon>Pseudomonadota</taxon>
        <taxon>Alphaproteobacteria</taxon>
        <taxon>Rhodobacterales</taxon>
        <taxon>Roseobacteraceae</taxon>
        <taxon>Maritimibacter</taxon>
    </lineage>
</organism>
<dbReference type="InterPro" id="IPR006311">
    <property type="entry name" value="TAT_signal"/>
</dbReference>
<proteinExistence type="predicted"/>
<feature type="transmembrane region" description="Helical" evidence="1">
    <location>
        <begin position="12"/>
        <end position="30"/>
    </location>
</feature>
<dbReference type="InterPro" id="IPR052516">
    <property type="entry name" value="N-heterocyclic_Hydroxylase"/>
</dbReference>
<dbReference type="InterPro" id="IPR046867">
    <property type="entry name" value="AldOxase/xan_DH_MoCoBD2"/>
</dbReference>
<dbReference type="RefSeq" id="WP_008327844.1">
    <property type="nucleotide sequence ID" value="NZ_CH902578.1"/>
</dbReference>
<dbReference type="InterPro" id="IPR008274">
    <property type="entry name" value="AldOxase/xan_DH_MoCoBD1"/>
</dbReference>
<comment type="caution">
    <text evidence="3">The sequence shown here is derived from an EMBL/GenBank/DDBJ whole genome shotgun (WGS) entry which is preliminary data.</text>
</comment>
<dbReference type="InterPro" id="IPR037165">
    <property type="entry name" value="AldOxase/xan_DH_Mopterin-bd_sf"/>
</dbReference>
<dbReference type="Pfam" id="PF20256">
    <property type="entry name" value="MoCoBD_2"/>
    <property type="match status" value="2"/>
</dbReference>
<reference evidence="3 4" key="1">
    <citation type="journal article" date="2010" name="J. Bacteriol.">
        <title>Genome sequences of Pelagibaca bermudensis HTCC2601T and Maritimibacter alkaliphilus HTCC2654T, the type strains of two marine Roseobacter genera.</title>
        <authorList>
            <person name="Thrash J.C."/>
            <person name="Cho J.C."/>
            <person name="Ferriera S."/>
            <person name="Johnson J."/>
            <person name="Vergin K.L."/>
            <person name="Giovannoni S.J."/>
        </authorList>
    </citation>
    <scope>NUCLEOTIDE SEQUENCE [LARGE SCALE GENOMIC DNA]</scope>
    <source>
        <strain evidence="3 4">HTCC2654</strain>
    </source>
</reference>
<dbReference type="OrthoDB" id="9767994at2"/>
<dbReference type="PIRSF" id="PIRSF036389">
    <property type="entry name" value="IOR_B"/>
    <property type="match status" value="1"/>
</dbReference>
<dbReference type="STRING" id="314271.RB2654_01085"/>
<accession>A3VI54</accession>
<dbReference type="PANTHER" id="PTHR47495">
    <property type="entry name" value="ALDEHYDE DEHYDROGENASE"/>
    <property type="match status" value="1"/>
</dbReference>
<sequence>MSRLGKITRRVFLVGAVAVTGGVAVGAYAITRDPENPLDPSEGASLNSYVIIDKDGVTVIVPRAEMGQGVQTSLAALVAEELEVPMSMVRVEHGPPAKAYANSKFILPRSYDSEPPGKLVNTVMEAMPRMMGMQITGGSMSAVDAWEKNRIAGAAAREMLISAAAEKLGVGRDQLRAENGAIVATDGTTLPYAELAEAAAAITPPDNPPLKDPKDFKLVGKALPRLDQPAKATGTAPFAIDTRAEGMKFATVKMTPRIEGEMISFDASVAEGMPGIEKIIDLGDGVAVVANNTWLAMQAAEAITFEWGEAPYGATTDEVFADLEAAFDGEVNSTPHDHGEITESDDDVVAEYRAPFLSHAPMEPMNATALFTGDALELWAGIQGPIITQQQTAKAVGLKQDQVTVHTTIMGGSFGRRGFNDFAIYAAKVAKEMPGTPVNVTWSREEDMRHDFYRPGAIGRMRARLNGDKVEMFKADLAAGSVMRATMKAFMGIDRPMADPMVTEGVAEQPYGFDNVLIRGYVPERSPRVGFWRSVGNSQNAFFMESFIDELAHKAGVDPVAFRLAHMEGVDAETVEVVKTVAEMANWTGKTPTGKGRGIAVTYSFGTPVAEIVEVSDMDGAVKIDKVWIAADLGKIIDPGNVEAQLISGAIYGLSAAIHDEITFEDGMVVEGNFWDHDALRMNATPEFEVKALALGGAVGGVGEPGTPPAAPALANAIFDLNGTRLRKMPFRHEVDFYA</sequence>
<dbReference type="PROSITE" id="PS51318">
    <property type="entry name" value="TAT"/>
    <property type="match status" value="1"/>
</dbReference>
<dbReference type="Pfam" id="PF02738">
    <property type="entry name" value="MoCoBD_1"/>
    <property type="match status" value="1"/>
</dbReference>
<dbReference type="eggNOG" id="COG1529">
    <property type="taxonomic scope" value="Bacteria"/>
</dbReference>
<dbReference type="PANTHER" id="PTHR47495:SF2">
    <property type="entry name" value="ALDEHYDE DEHYDROGENASE"/>
    <property type="match status" value="1"/>
</dbReference>
<protein>
    <submittedName>
        <fullName evidence="3">Isoquinoline 1-oxidoreductase, beta subunit, putative</fullName>
    </submittedName>
</protein>
<evidence type="ECO:0000259" key="2">
    <source>
        <dbReference type="SMART" id="SM01008"/>
    </source>
</evidence>
<dbReference type="SUPFAM" id="SSF56003">
    <property type="entry name" value="Molybdenum cofactor-binding domain"/>
    <property type="match status" value="2"/>
</dbReference>
<dbReference type="GO" id="GO:0016491">
    <property type="term" value="F:oxidoreductase activity"/>
    <property type="evidence" value="ECO:0007669"/>
    <property type="project" value="InterPro"/>
</dbReference>